<dbReference type="CDD" id="cd12148">
    <property type="entry name" value="fungal_TF_MHR"/>
    <property type="match status" value="1"/>
</dbReference>
<feature type="compositionally biased region" description="Low complexity" evidence="3">
    <location>
        <begin position="138"/>
        <end position="147"/>
    </location>
</feature>
<feature type="compositionally biased region" description="Low complexity" evidence="3">
    <location>
        <begin position="732"/>
        <end position="741"/>
    </location>
</feature>
<dbReference type="SUPFAM" id="SSF57701">
    <property type="entry name" value="Zn2/Cys6 DNA-binding domain"/>
    <property type="match status" value="1"/>
</dbReference>
<dbReference type="Proteomes" id="UP001163846">
    <property type="component" value="Unassembled WGS sequence"/>
</dbReference>
<dbReference type="PANTHER" id="PTHR46910:SF38">
    <property type="entry name" value="ZN(2)-C6 FUNGAL-TYPE DOMAIN-CONTAINING PROTEIN"/>
    <property type="match status" value="1"/>
</dbReference>
<comment type="caution">
    <text evidence="6">The sequence shown here is derived from an EMBL/GenBank/DDBJ whole genome shotgun (WGS) entry which is preliminary data.</text>
</comment>
<evidence type="ECO:0000256" key="2">
    <source>
        <dbReference type="ARBA" id="ARBA00023242"/>
    </source>
</evidence>
<feature type="region of interest" description="Disordered" evidence="3">
    <location>
        <begin position="119"/>
        <end position="148"/>
    </location>
</feature>
<dbReference type="CDD" id="cd00067">
    <property type="entry name" value="GAL4"/>
    <property type="match status" value="1"/>
</dbReference>
<dbReference type="GO" id="GO:0000981">
    <property type="term" value="F:DNA-binding transcription factor activity, RNA polymerase II-specific"/>
    <property type="evidence" value="ECO:0007669"/>
    <property type="project" value="InterPro"/>
</dbReference>
<dbReference type="InterPro" id="IPR036864">
    <property type="entry name" value="Zn2-C6_fun-type_DNA-bd_sf"/>
</dbReference>
<dbReference type="SMART" id="SM00066">
    <property type="entry name" value="GAL4"/>
    <property type="match status" value="1"/>
</dbReference>
<feature type="region of interest" description="Disordered" evidence="3">
    <location>
        <begin position="721"/>
        <end position="741"/>
    </location>
</feature>
<dbReference type="GO" id="GO:0003677">
    <property type="term" value="F:DNA binding"/>
    <property type="evidence" value="ECO:0007669"/>
    <property type="project" value="InterPro"/>
</dbReference>
<dbReference type="Pfam" id="PF04082">
    <property type="entry name" value="Fungal_trans"/>
    <property type="match status" value="1"/>
</dbReference>
<evidence type="ECO:0000259" key="5">
    <source>
        <dbReference type="SMART" id="SM00906"/>
    </source>
</evidence>
<feature type="domain" description="Zn(2)-C6 fungal-type" evidence="4">
    <location>
        <begin position="15"/>
        <end position="62"/>
    </location>
</feature>
<keyword evidence="1" id="KW-0479">Metal-binding</keyword>
<proteinExistence type="predicted"/>
<evidence type="ECO:0000313" key="6">
    <source>
        <dbReference type="EMBL" id="KAJ3837379.1"/>
    </source>
</evidence>
<dbReference type="PANTHER" id="PTHR46910">
    <property type="entry name" value="TRANSCRIPTION FACTOR PDR1"/>
    <property type="match status" value="1"/>
</dbReference>
<protein>
    <submittedName>
        <fullName evidence="6">Fungal-specific transcription factor domain-containing protein</fullName>
    </submittedName>
</protein>
<dbReference type="GO" id="GO:0006351">
    <property type="term" value="P:DNA-templated transcription"/>
    <property type="evidence" value="ECO:0007669"/>
    <property type="project" value="InterPro"/>
</dbReference>
<dbReference type="AlphaFoldDB" id="A0AA38P6U1"/>
<keyword evidence="2" id="KW-0539">Nucleus</keyword>
<dbReference type="Gene3D" id="4.10.240.10">
    <property type="entry name" value="Zn(2)-C6 fungal-type DNA-binding domain"/>
    <property type="match status" value="1"/>
</dbReference>
<feature type="region of interest" description="Disordered" evidence="3">
    <location>
        <begin position="674"/>
        <end position="707"/>
    </location>
</feature>
<feature type="compositionally biased region" description="Low complexity" evidence="3">
    <location>
        <begin position="683"/>
        <end position="694"/>
    </location>
</feature>
<dbReference type="InterPro" id="IPR001138">
    <property type="entry name" value="Zn2Cys6_DnaBD"/>
</dbReference>
<name>A0AA38P6U1_9AGAR</name>
<dbReference type="GO" id="GO:0008270">
    <property type="term" value="F:zinc ion binding"/>
    <property type="evidence" value="ECO:0007669"/>
    <property type="project" value="InterPro"/>
</dbReference>
<evidence type="ECO:0000259" key="4">
    <source>
        <dbReference type="SMART" id="SM00066"/>
    </source>
</evidence>
<evidence type="ECO:0000256" key="3">
    <source>
        <dbReference type="SAM" id="MobiDB-lite"/>
    </source>
</evidence>
<sequence>MSDDESEYPIEHKRPRLPNACNPCRSKKVEGDSAIMPGNICSNCIAYRTECIRDPAKRRGPRIGHSQGTQTVEAVVDAILSTRRPFEVPKDPVKAKEILVRLANHIKLLQEDNDRLRQGISSKSNSSHGNSPPPPSSDSPDAETPSSLPRIMSEPLAICDGYTVEDLIQNFNLLEYDDNCARHFGSSSNRSFVRDAMNIQKEYTENAGLVDVRHSFKRLDFWTVHPWQKPNPRRPPPPYEFPPDDLMYTLFDLYFTHINPLLLFLHRPSFLRSVAEGLHRTDRYFGGLVLSVCALAARFSNDSRVLEDNFTSERSIGWKWIRQIQPIRHDYVETASIYEIQMYLAYINFVGSSTTPEICWILISIGVRLLQDVGVHRKRPAHTKPTVESELWTRAFWMLNMYDIFASTMLGRPRSMSQNDFDTDLPIDCDDEYWEHSDPDRAFQQPPGIPSSTSYWIAFLKLMDILGLTLHTIHAVKPTDMWSATVGLTKQEWNGRIVSELNSLLNNWVDKIPDHLKWDPNRENIQHFDQSVVLYTTYYWAQILVHRPFIPRPGEDPHPDIPSLAICANAARSCLHIVEVHHQRGTNAFLVPNVIMALFHSSIVLLMNMWRGKYLLESSSLNISKDLADVHRAINVLHSHEQRWEYSGRLADILMEVISVSHFHPSQFNLTNSTLKRPRIDSSDNPSLPQSSSSTMTAHQDTNGEERPIAGSSRVLAALDKVQNPSNPPNPSNSSPQFSLPLNSSELGRLPIYEPLRVDWNVAQDQWLMPSEQFEVANAESSSLYPGSSDAFMNLASEGHATSSFEGFDTSSSAFPDDWTSYMATVDEVLRETYSRAS</sequence>
<accession>A0AA38P6U1</accession>
<evidence type="ECO:0000256" key="1">
    <source>
        <dbReference type="ARBA" id="ARBA00022723"/>
    </source>
</evidence>
<dbReference type="InterPro" id="IPR050987">
    <property type="entry name" value="AtrR-like"/>
</dbReference>
<organism evidence="6 7">
    <name type="scientific">Lentinula raphanica</name>
    <dbReference type="NCBI Taxonomy" id="153919"/>
    <lineage>
        <taxon>Eukaryota</taxon>
        <taxon>Fungi</taxon>
        <taxon>Dikarya</taxon>
        <taxon>Basidiomycota</taxon>
        <taxon>Agaricomycotina</taxon>
        <taxon>Agaricomycetes</taxon>
        <taxon>Agaricomycetidae</taxon>
        <taxon>Agaricales</taxon>
        <taxon>Marasmiineae</taxon>
        <taxon>Omphalotaceae</taxon>
        <taxon>Lentinula</taxon>
    </lineage>
</organism>
<dbReference type="EMBL" id="MU806250">
    <property type="protein sequence ID" value="KAJ3837379.1"/>
    <property type="molecule type" value="Genomic_DNA"/>
</dbReference>
<evidence type="ECO:0000313" key="7">
    <source>
        <dbReference type="Proteomes" id="UP001163846"/>
    </source>
</evidence>
<reference evidence="6" key="1">
    <citation type="submission" date="2022-08" db="EMBL/GenBank/DDBJ databases">
        <authorList>
            <consortium name="DOE Joint Genome Institute"/>
            <person name="Min B."/>
            <person name="Riley R."/>
            <person name="Sierra-Patev S."/>
            <person name="Naranjo-Ortiz M."/>
            <person name="Looney B."/>
            <person name="Konkel Z."/>
            <person name="Slot J.C."/>
            <person name="Sakamoto Y."/>
            <person name="Steenwyk J.L."/>
            <person name="Rokas A."/>
            <person name="Carro J."/>
            <person name="Camarero S."/>
            <person name="Ferreira P."/>
            <person name="Molpeceres G."/>
            <person name="Ruiz-Duenas F.J."/>
            <person name="Serrano A."/>
            <person name="Henrissat B."/>
            <person name="Drula E."/>
            <person name="Hughes K.W."/>
            <person name="Mata J.L."/>
            <person name="Ishikawa N.K."/>
            <person name="Vargas-Isla R."/>
            <person name="Ushijima S."/>
            <person name="Smith C.A."/>
            <person name="Ahrendt S."/>
            <person name="Andreopoulos W."/>
            <person name="He G."/>
            <person name="Labutti K."/>
            <person name="Lipzen A."/>
            <person name="Ng V."/>
            <person name="Sandor L."/>
            <person name="Barry K."/>
            <person name="Martinez A.T."/>
            <person name="Xiao Y."/>
            <person name="Gibbons J.G."/>
            <person name="Terashima K."/>
            <person name="Hibbett D.S."/>
            <person name="Grigoriev I.V."/>
        </authorList>
    </citation>
    <scope>NUCLEOTIDE SEQUENCE</scope>
    <source>
        <strain evidence="6">TFB9207</strain>
    </source>
</reference>
<dbReference type="InterPro" id="IPR007219">
    <property type="entry name" value="XnlR_reg_dom"/>
</dbReference>
<feature type="domain" description="Xylanolytic transcriptional activator regulatory" evidence="5">
    <location>
        <begin position="359"/>
        <end position="432"/>
    </location>
</feature>
<keyword evidence="7" id="KW-1185">Reference proteome</keyword>
<feature type="compositionally biased region" description="Low complexity" evidence="3">
    <location>
        <begin position="121"/>
        <end position="130"/>
    </location>
</feature>
<dbReference type="SMART" id="SM00906">
    <property type="entry name" value="Fungal_trans"/>
    <property type="match status" value="1"/>
</dbReference>
<gene>
    <name evidence="6" type="ORF">F5878DRAFT_622537</name>
</gene>